<reference evidence="1 2" key="1">
    <citation type="journal article" date="2018" name="Nat. Genet.">
        <title>The Rosa genome provides new insights in the design of modern roses.</title>
        <authorList>
            <person name="Bendahmane M."/>
        </authorList>
    </citation>
    <scope>NUCLEOTIDE SEQUENCE [LARGE SCALE GENOMIC DNA]</scope>
    <source>
        <strain evidence="2">cv. Old Blush</strain>
    </source>
</reference>
<organism evidence="1 2">
    <name type="scientific">Rosa chinensis</name>
    <name type="common">China rose</name>
    <dbReference type="NCBI Taxonomy" id="74649"/>
    <lineage>
        <taxon>Eukaryota</taxon>
        <taxon>Viridiplantae</taxon>
        <taxon>Streptophyta</taxon>
        <taxon>Embryophyta</taxon>
        <taxon>Tracheophyta</taxon>
        <taxon>Spermatophyta</taxon>
        <taxon>Magnoliopsida</taxon>
        <taxon>eudicotyledons</taxon>
        <taxon>Gunneridae</taxon>
        <taxon>Pentapetalae</taxon>
        <taxon>rosids</taxon>
        <taxon>fabids</taxon>
        <taxon>Rosales</taxon>
        <taxon>Rosaceae</taxon>
        <taxon>Rosoideae</taxon>
        <taxon>Rosoideae incertae sedis</taxon>
        <taxon>Rosa</taxon>
    </lineage>
</organism>
<comment type="caution">
    <text evidence="1">The sequence shown here is derived from an EMBL/GenBank/DDBJ whole genome shotgun (WGS) entry which is preliminary data.</text>
</comment>
<dbReference type="Gramene" id="PRQ51751">
    <property type="protein sequence ID" value="PRQ51751"/>
    <property type="gene ID" value="RchiOBHm_Chr2g0147931"/>
</dbReference>
<protein>
    <submittedName>
        <fullName evidence="1">Uncharacterized protein</fullName>
    </submittedName>
</protein>
<name>A0A2P6RZ91_ROSCH</name>
<evidence type="ECO:0000313" key="2">
    <source>
        <dbReference type="Proteomes" id="UP000238479"/>
    </source>
</evidence>
<gene>
    <name evidence="1" type="ORF">RchiOBHm_Chr2g0147931</name>
</gene>
<dbReference type="AlphaFoldDB" id="A0A2P6RZ91"/>
<proteinExistence type="predicted"/>
<keyword evidence="2" id="KW-1185">Reference proteome</keyword>
<evidence type="ECO:0000313" key="1">
    <source>
        <dbReference type="EMBL" id="PRQ51751.1"/>
    </source>
</evidence>
<dbReference type="EMBL" id="PDCK01000040">
    <property type="protein sequence ID" value="PRQ51751.1"/>
    <property type="molecule type" value="Genomic_DNA"/>
</dbReference>
<sequence>MPRGFLPSIDSKNICKTHVYVSTVSSTSNAKPKIGVNRWLFDPTNNTKGFP</sequence>
<dbReference type="Proteomes" id="UP000238479">
    <property type="component" value="Chromosome 2"/>
</dbReference>
<accession>A0A2P6RZ91</accession>